<evidence type="ECO:0000256" key="1">
    <source>
        <dbReference type="ARBA" id="ARBA00022723"/>
    </source>
</evidence>
<dbReference type="Proteomes" id="UP001381693">
    <property type="component" value="Unassembled WGS sequence"/>
</dbReference>
<evidence type="ECO:0000256" key="2">
    <source>
        <dbReference type="ARBA" id="ARBA00022737"/>
    </source>
</evidence>
<feature type="zinc finger region" description="C3H1-type" evidence="6">
    <location>
        <begin position="858"/>
        <end position="884"/>
    </location>
</feature>
<evidence type="ECO:0000313" key="10">
    <source>
        <dbReference type="Proteomes" id="UP001381693"/>
    </source>
</evidence>
<evidence type="ECO:0000259" key="8">
    <source>
        <dbReference type="PROSITE" id="PS50103"/>
    </source>
</evidence>
<feature type="domain" description="C3H1-type" evidence="8">
    <location>
        <begin position="858"/>
        <end position="884"/>
    </location>
</feature>
<feature type="domain" description="C3H1-type" evidence="8">
    <location>
        <begin position="940"/>
        <end position="962"/>
    </location>
</feature>
<feature type="domain" description="C3H1-type" evidence="8">
    <location>
        <begin position="829"/>
        <end position="857"/>
    </location>
</feature>
<feature type="zinc finger region" description="C3H1-type" evidence="6">
    <location>
        <begin position="912"/>
        <end position="939"/>
    </location>
</feature>
<evidence type="ECO:0000256" key="6">
    <source>
        <dbReference type="PROSITE-ProRule" id="PRU00723"/>
    </source>
</evidence>
<feature type="compositionally biased region" description="Polar residues" evidence="7">
    <location>
        <begin position="1124"/>
        <end position="1149"/>
    </location>
</feature>
<keyword evidence="2" id="KW-0677">Repeat</keyword>
<proteinExistence type="predicted"/>
<evidence type="ECO:0000256" key="3">
    <source>
        <dbReference type="ARBA" id="ARBA00022771"/>
    </source>
</evidence>
<evidence type="ECO:0000313" key="9">
    <source>
        <dbReference type="EMBL" id="KAK7086653.1"/>
    </source>
</evidence>
<accession>A0AAN9AGU3</accession>
<dbReference type="GO" id="GO:0008270">
    <property type="term" value="F:zinc ion binding"/>
    <property type="evidence" value="ECO:0007669"/>
    <property type="project" value="UniProtKB-KW"/>
</dbReference>
<evidence type="ECO:0000256" key="5">
    <source>
        <dbReference type="ARBA" id="ARBA00071600"/>
    </source>
</evidence>
<keyword evidence="3 6" id="KW-0863">Zinc-finger</keyword>
<comment type="caution">
    <text evidence="9">The sequence shown here is derived from an EMBL/GenBank/DDBJ whole genome shotgun (WGS) entry which is preliminary data.</text>
</comment>
<feature type="zinc finger region" description="C3H1-type" evidence="6">
    <location>
        <begin position="940"/>
        <end position="962"/>
    </location>
</feature>
<evidence type="ECO:0000256" key="4">
    <source>
        <dbReference type="ARBA" id="ARBA00022833"/>
    </source>
</evidence>
<evidence type="ECO:0000256" key="7">
    <source>
        <dbReference type="SAM" id="MobiDB-lite"/>
    </source>
</evidence>
<feature type="region of interest" description="Disordered" evidence="7">
    <location>
        <begin position="955"/>
        <end position="1004"/>
    </location>
</feature>
<reference evidence="9 10" key="1">
    <citation type="submission" date="2023-11" db="EMBL/GenBank/DDBJ databases">
        <title>Halocaridina rubra genome assembly.</title>
        <authorList>
            <person name="Smith C."/>
        </authorList>
    </citation>
    <scope>NUCLEOTIDE SEQUENCE [LARGE SCALE GENOMIC DNA]</scope>
    <source>
        <strain evidence="9">EP-1</strain>
        <tissue evidence="9">Whole</tissue>
    </source>
</reference>
<keyword evidence="1 6" id="KW-0479">Metal-binding</keyword>
<keyword evidence="4 6" id="KW-0862">Zinc</keyword>
<dbReference type="Gene3D" id="4.10.1000.10">
    <property type="entry name" value="Zinc finger, CCCH-type"/>
    <property type="match status" value="2"/>
</dbReference>
<dbReference type="PROSITE" id="PS50103">
    <property type="entry name" value="ZF_C3H1"/>
    <property type="match status" value="5"/>
</dbReference>
<sequence length="1203" mass="136628">MRLFLPEKSVLNIMANSEKKKIHINPDFINKRTDVHVQSRVHVNPAFFRQSSAQLMTQKAEFGMPYHSSSSSLHTSQYLKINNQTQTSTMPTNRSQSQTLKTCQSPHKRDQFTISHNGRSLAKVSSSSLIQNHQKDVPLLRHKSIASSKSTHLITEKTPSIQGREASINPLKYTKLNMSESSLYTWKASKSTPNNNMTSAISSASRNLKNGYNASMSFSVSNFKHKFKELPYSQNSSHKSRNSVPNSSENKFKVDNRKKIHEIKGSMKAVSNTNQGQELSLRASGVISSNKDTEESCGKMADVMKNISMNEIGGNTDTTIDVPQKCMESILTAFGANVIPLRQGSKIQNATENSRIAQQSSASDALSKYKLISKTKLIRRRSKSFSKDKMKVTVVQNPKSVVVCRPSSKFPSKASSWGKINQRRKFAILSRTKLVRRLSNSSNDLSDVPKYFYKTKTKLIKRSSNSNEAAPSRGVYCDVDPLCKYSLLSSSKLAHKHKPNIPKVNSKVYIRKHKFIRHASAKNSFKNNPLRFDSKSRTLINSRYKLENRFVPLSAKQRAAKGIISKYSINRLKIDSSLLKKEDFSRDIVSKYKINRLKKLDRLTAKKRSLESISKYSNSGNVTYRQRFAKGTSSKYRINRLQAEQSVIHKQICTRGIVSKYRINRLKPQSPSMRKKKYEIFRWTSSKDKYRSYLPTLKRTQQSYENFSDRIINIGGILYKATRTSLKKQQSKKNQLQEKTQGSLCILKLHGQEYHLSAGGRTLLRMTNSRTLPLGPSLSRVHIGGLTYCHTKSGQYELTKAHQARALVCSAKQRSVFTLAQRRKRGSLQKRNQYCIFFNRFGRCAKKNQGDCPYLHDPKKVAVCTRFLRGRCPVSNCPFSHEMDPNKMPVCSHFVRSTCNRENCPYRHVKVNPSAPLCLDFLHGYCLLGEECKKQHLLECEEFITSGKCPRGESCPLSHRKGARKSRKSVSLEPVSTSKSNSHRSSRKHKSSESSDVLGAPVHKKRQAEYKIKVVKPKRYFQLSAVGNDTQEGFSEDSSINKNKNLIDEQEKIAENKSNAFKHSPSSCPPTNVNEIAVSSKENFETDDPKATRYLEKVRERVLQKVEKFKHFYLLQQDVDSKLDQSTSCRGSEGNESIPSGNGENSKLLTRNGKDEMRCSKNSINETQNGNSECLLFYTYEREPLPKNLPSYIPLNTDSHKVE</sequence>
<feature type="region of interest" description="Disordered" evidence="7">
    <location>
        <begin position="231"/>
        <end position="252"/>
    </location>
</feature>
<dbReference type="GO" id="GO:0005634">
    <property type="term" value="C:nucleus"/>
    <property type="evidence" value="ECO:0007669"/>
    <property type="project" value="UniProtKB-ARBA"/>
</dbReference>
<dbReference type="SMART" id="SM00356">
    <property type="entry name" value="ZnF_C3H1"/>
    <property type="match status" value="5"/>
</dbReference>
<feature type="compositionally biased region" description="Polar residues" evidence="7">
    <location>
        <begin position="232"/>
        <end position="249"/>
    </location>
</feature>
<name>A0AAN9AGU3_HALRR</name>
<feature type="zinc finger region" description="C3H1-type" evidence="6">
    <location>
        <begin position="829"/>
        <end position="857"/>
    </location>
</feature>
<organism evidence="9 10">
    <name type="scientific">Halocaridina rubra</name>
    <name type="common">Hawaiian red shrimp</name>
    <dbReference type="NCBI Taxonomy" id="373956"/>
    <lineage>
        <taxon>Eukaryota</taxon>
        <taxon>Metazoa</taxon>
        <taxon>Ecdysozoa</taxon>
        <taxon>Arthropoda</taxon>
        <taxon>Crustacea</taxon>
        <taxon>Multicrustacea</taxon>
        <taxon>Malacostraca</taxon>
        <taxon>Eumalacostraca</taxon>
        <taxon>Eucarida</taxon>
        <taxon>Decapoda</taxon>
        <taxon>Pleocyemata</taxon>
        <taxon>Caridea</taxon>
        <taxon>Atyoidea</taxon>
        <taxon>Atyidae</taxon>
        <taxon>Halocaridina</taxon>
    </lineage>
</organism>
<protein>
    <recommendedName>
        <fullName evidence="5">Zinc finger CCCH domain-containing protein 3</fullName>
    </recommendedName>
</protein>
<feature type="compositionally biased region" description="Basic residues" evidence="7">
    <location>
        <begin position="981"/>
        <end position="990"/>
    </location>
</feature>
<dbReference type="PANTHER" id="PTHR46156">
    <property type="entry name" value="CCCH ZINGC FINGER"/>
    <property type="match status" value="1"/>
</dbReference>
<feature type="domain" description="C3H1-type" evidence="8">
    <location>
        <begin position="885"/>
        <end position="911"/>
    </location>
</feature>
<dbReference type="FunFam" id="4.10.1000.10:FF:000008">
    <property type="entry name" value="zinc finger CCCH domain-containing protein 3"/>
    <property type="match status" value="1"/>
</dbReference>
<keyword evidence="10" id="KW-1185">Reference proteome</keyword>
<dbReference type="AlphaFoldDB" id="A0AAN9AGU3"/>
<dbReference type="InterPro" id="IPR000571">
    <property type="entry name" value="Znf_CCCH"/>
</dbReference>
<feature type="domain" description="C3H1-type" evidence="8">
    <location>
        <begin position="912"/>
        <end position="939"/>
    </location>
</feature>
<dbReference type="EMBL" id="JAXCGZ010000120">
    <property type="protein sequence ID" value="KAK7086653.1"/>
    <property type="molecule type" value="Genomic_DNA"/>
</dbReference>
<feature type="compositionally biased region" description="Basic residues" evidence="7">
    <location>
        <begin position="958"/>
        <end position="968"/>
    </location>
</feature>
<dbReference type="PANTHER" id="PTHR46156:SF1">
    <property type="entry name" value="ZINC FINGER CCCH DOMAIN-CONTAINING PROTEIN 3"/>
    <property type="match status" value="1"/>
</dbReference>
<gene>
    <name evidence="9" type="primary">ZC3H3</name>
    <name evidence="9" type="ORF">SK128_017826</name>
</gene>
<feature type="zinc finger region" description="C3H1-type" evidence="6">
    <location>
        <begin position="885"/>
        <end position="911"/>
    </location>
</feature>
<feature type="region of interest" description="Disordered" evidence="7">
    <location>
        <begin position="1123"/>
        <end position="1165"/>
    </location>
</feature>